<feature type="transmembrane region" description="Helical" evidence="2">
    <location>
        <begin position="404"/>
        <end position="421"/>
    </location>
</feature>
<evidence type="ECO:0000256" key="1">
    <source>
        <dbReference type="SAM" id="MobiDB-lite"/>
    </source>
</evidence>
<feature type="transmembrane region" description="Helical" evidence="2">
    <location>
        <begin position="488"/>
        <end position="507"/>
    </location>
</feature>
<feature type="region of interest" description="Disordered" evidence="1">
    <location>
        <begin position="48"/>
        <end position="104"/>
    </location>
</feature>
<evidence type="ECO:0000313" key="3">
    <source>
        <dbReference type="EMBL" id="AKN40600.1"/>
    </source>
</evidence>
<feature type="transmembrane region" description="Helical" evidence="2">
    <location>
        <begin position="871"/>
        <end position="891"/>
    </location>
</feature>
<dbReference type="EMBL" id="KP795701">
    <property type="protein sequence ID" value="AKN40600.1"/>
    <property type="molecule type" value="Genomic_DNA"/>
</dbReference>
<feature type="transmembrane region" description="Helical" evidence="2">
    <location>
        <begin position="647"/>
        <end position="670"/>
    </location>
</feature>
<feature type="transmembrane region" description="Helical" evidence="2">
    <location>
        <begin position="751"/>
        <end position="770"/>
    </location>
</feature>
<dbReference type="Pfam" id="PF10101">
    <property type="entry name" value="DUF2339"/>
    <property type="match status" value="1"/>
</dbReference>
<dbReference type="PIRSF" id="PIRSF035905">
    <property type="entry name" value="UCP035905_mp"/>
    <property type="match status" value="1"/>
</dbReference>
<feature type="transmembrane region" description="Helical" evidence="2">
    <location>
        <begin position="782"/>
        <end position="799"/>
    </location>
</feature>
<feature type="transmembrane region" description="Helical" evidence="2">
    <location>
        <begin position="563"/>
        <end position="583"/>
    </location>
</feature>
<proteinExistence type="predicted"/>
<keyword evidence="2" id="KW-0472">Membrane</keyword>
<keyword evidence="2" id="KW-1133">Transmembrane helix</keyword>
<feature type="transmembrane region" description="Helical" evidence="2">
    <location>
        <begin position="313"/>
        <end position="333"/>
    </location>
</feature>
<dbReference type="PANTHER" id="PTHR38434">
    <property type="entry name" value="BLL2549 PROTEIN"/>
    <property type="match status" value="1"/>
</dbReference>
<evidence type="ECO:0000256" key="2">
    <source>
        <dbReference type="SAM" id="Phobius"/>
    </source>
</evidence>
<feature type="compositionally biased region" description="Polar residues" evidence="1">
    <location>
        <begin position="78"/>
        <end position="92"/>
    </location>
</feature>
<feature type="transmembrane region" description="Helical" evidence="2">
    <location>
        <begin position="538"/>
        <end position="557"/>
    </location>
</feature>
<reference evidence="3" key="1">
    <citation type="journal article" date="2015" name="MBio">
        <title>Eco-Evolutionary Dynamics of Episomes among Ecologically Cohesive Bacterial Populations.</title>
        <authorList>
            <person name="Xue H."/>
            <person name="Cordero O.X."/>
            <person name="Camas F.M."/>
            <person name="Trimble W."/>
            <person name="Meyer F."/>
            <person name="Guglielmini J."/>
            <person name="Rocha E.P."/>
            <person name="Polz M.F."/>
        </authorList>
    </citation>
    <scope>NUCLEOTIDE SEQUENCE</scope>
    <source>
        <strain evidence="3">FF_307</strain>
    </source>
</reference>
<feature type="transmembrane region" description="Helical" evidence="2">
    <location>
        <begin position="618"/>
        <end position="635"/>
    </location>
</feature>
<feature type="transmembrane region" description="Helical" evidence="2">
    <location>
        <begin position="378"/>
        <end position="398"/>
    </location>
</feature>
<feature type="transmembrane region" description="Helical" evidence="2">
    <location>
        <begin position="713"/>
        <end position="731"/>
    </location>
</feature>
<keyword evidence="2" id="KW-0812">Transmembrane</keyword>
<protein>
    <submittedName>
        <fullName evidence="3">Integral membrane protein</fullName>
    </submittedName>
</protein>
<feature type="transmembrane region" description="Helical" evidence="2">
    <location>
        <begin position="513"/>
        <end position="531"/>
    </location>
</feature>
<feature type="transmembrane region" description="Helical" evidence="2">
    <location>
        <begin position="588"/>
        <end position="606"/>
    </location>
</feature>
<dbReference type="InterPro" id="IPR014600">
    <property type="entry name" value="UCP035905_mem"/>
</dbReference>
<feature type="transmembrane region" description="Helical" evidence="2">
    <location>
        <begin position="848"/>
        <end position="865"/>
    </location>
</feature>
<name>A0A0H3ZWE6_9VIBR</name>
<feature type="transmembrane region" description="Helical" evidence="2">
    <location>
        <begin position="288"/>
        <end position="306"/>
    </location>
</feature>
<feature type="transmembrane region" description="Helical" evidence="2">
    <location>
        <begin position="457"/>
        <end position="476"/>
    </location>
</feature>
<feature type="transmembrane region" description="Helical" evidence="2">
    <location>
        <begin position="144"/>
        <end position="161"/>
    </location>
</feature>
<feature type="transmembrane region" description="Helical" evidence="2">
    <location>
        <begin position="819"/>
        <end position="836"/>
    </location>
</feature>
<feature type="transmembrane region" description="Helical" evidence="2">
    <location>
        <begin position="339"/>
        <end position="357"/>
    </location>
</feature>
<sequence>MFILLAVILAFSAMLVALRAVGRISRLEEEVSQFHKELAALRTRWFERDTPPTPEPEQHASQPQQAPPEQPTQPSASTLKSDPKQTLVSEPTSAPLAAKEVPPPIVEPSLPSLDEVHIGGLAQSSESVFEKQTNKLLINIQENWLVWVGALAMLIGGGYLVQVIGSHIEFSPIMRVAIVFSISLATVIAGEWFHRREQKSPGRAGRAKGFTYVPATITGTGLTGIYCAVIFAFVFYQLLSPSASLVILAGAAFSSLALSLRQGPLMAVLGLIGGYSAPLWIGGAEPNYYLLAGYITAISVAATLLMQEVRHAWISPSITVPHILWMLLLIEFIPIEQLFSWLAIFLSLSLCLLFAVPRMGWMLKPRYRHCQGRWTHPPTGITLAMTLLVLSALARMSSVDTAEIIYFYAFFTAMIWLPAVRKTWSLRVYLPSMLVSSTAIMLLSIALESIYIAEGQALVLVALGICIVLIALRTLFQTLADDRSQLTGILFLVLAPVMSLITLLYTYEFMSRHVLGWTLFTAAIAVYYALLGQRFKSLALECSAIMHAIIAGTAFVWLNDTWLTTAISIQVAVMALQIQANVFRPAHWAVKVAMGILVIRLTLVPFVPEWQPVNAGHWAWVLISYLPSLAILAYARTVLHRSDTELANWFEGAFLHVFLMAVFTQTNYWLTGQYGYLGYIDFTSAIVFANQALVMGLVYSYRSQFAQQLKRVYQAYSYLLWGAFVVLMMLLNSLESPLMVNNVSAESMPVFNMLSLGWLLPAIVLLVITYKRWNTLQLPRSVVASFGLILAAVWLGMSIRQFWQPISMTLAQPTGMAELFTYSIAGLIVGGLLTWVGATRKAMTIQRIGLAVLACVALKVFLWDVRSLDGFWRAICFMGLGMSLIGLGWLFQKLHSSIAEPVELDE</sequence>
<dbReference type="InterPro" id="IPR019286">
    <property type="entry name" value="DUF2339_TM"/>
</dbReference>
<feature type="transmembrane region" description="Helical" evidence="2">
    <location>
        <begin position="173"/>
        <end position="193"/>
    </location>
</feature>
<dbReference type="AlphaFoldDB" id="A0A0H3ZWE6"/>
<feature type="transmembrane region" description="Helical" evidence="2">
    <location>
        <begin position="213"/>
        <end position="236"/>
    </location>
</feature>
<accession>A0A0H3ZWE6</accession>
<feature type="transmembrane region" description="Helical" evidence="2">
    <location>
        <begin position="243"/>
        <end position="260"/>
    </location>
</feature>
<organism evidence="3">
    <name type="scientific">Vibrio sp. FF_307</name>
    <dbReference type="NCBI Taxonomy" id="1652834"/>
    <lineage>
        <taxon>Bacteria</taxon>
        <taxon>Pseudomonadati</taxon>
        <taxon>Pseudomonadota</taxon>
        <taxon>Gammaproteobacteria</taxon>
        <taxon>Vibrionales</taxon>
        <taxon>Vibrionaceae</taxon>
        <taxon>Vibrio</taxon>
    </lineage>
</organism>
<feature type="transmembrane region" description="Helical" evidence="2">
    <location>
        <begin position="676"/>
        <end position="701"/>
    </location>
</feature>
<dbReference type="PANTHER" id="PTHR38434:SF1">
    <property type="entry name" value="BLL2549 PROTEIN"/>
    <property type="match status" value="1"/>
</dbReference>
<feature type="transmembrane region" description="Helical" evidence="2">
    <location>
        <begin position="428"/>
        <end position="451"/>
    </location>
</feature>